<feature type="transmembrane region" description="Helical" evidence="1">
    <location>
        <begin position="20"/>
        <end position="43"/>
    </location>
</feature>
<keyword evidence="1" id="KW-0812">Transmembrane</keyword>
<dbReference type="Proteomes" id="UP000182712">
    <property type="component" value="Unassembled WGS sequence"/>
</dbReference>
<protein>
    <submittedName>
        <fullName evidence="2">Uncharacterized protein</fullName>
    </submittedName>
</protein>
<reference evidence="2 3" key="1">
    <citation type="submission" date="2016-10" db="EMBL/GenBank/DDBJ databases">
        <authorList>
            <person name="de Groot N.N."/>
        </authorList>
    </citation>
    <scope>NUCLEOTIDE SEQUENCE [LARGE SCALE GENOMIC DNA]</scope>
    <source>
        <strain evidence="2 3">VTM2R47</strain>
    </source>
</reference>
<dbReference type="EMBL" id="FOGM01000027">
    <property type="protein sequence ID" value="SES23239.1"/>
    <property type="molecule type" value="Genomic_DNA"/>
</dbReference>
<evidence type="ECO:0000256" key="1">
    <source>
        <dbReference type="SAM" id="Phobius"/>
    </source>
</evidence>
<dbReference type="RefSeq" id="WP_074628308.1">
    <property type="nucleotide sequence ID" value="NZ_FOGM01000027.1"/>
</dbReference>
<name>A0A1H9VNV3_9STRE</name>
<evidence type="ECO:0000313" key="3">
    <source>
        <dbReference type="Proteomes" id="UP000182712"/>
    </source>
</evidence>
<keyword evidence="1" id="KW-1133">Transmembrane helix</keyword>
<proteinExistence type="predicted"/>
<accession>A0A1H9VNV3</accession>
<evidence type="ECO:0000313" key="2">
    <source>
        <dbReference type="EMBL" id="SES23239.1"/>
    </source>
</evidence>
<organism evidence="2 3">
    <name type="scientific">Streptococcus gallolyticus</name>
    <dbReference type="NCBI Taxonomy" id="315405"/>
    <lineage>
        <taxon>Bacteria</taxon>
        <taxon>Bacillati</taxon>
        <taxon>Bacillota</taxon>
        <taxon>Bacilli</taxon>
        <taxon>Lactobacillales</taxon>
        <taxon>Streptococcaceae</taxon>
        <taxon>Streptococcus</taxon>
    </lineage>
</organism>
<sequence>MVGQDVIHEAMQTTWTVDKVGGVLAVAIIITIFLLISGMIWVIKKLITGFQDTNKQLLDSNNRIATENQQQMARLTEAVNNLSFETRKDISVLQEKVDGLEDVVRNTQMF</sequence>
<dbReference type="AlphaFoldDB" id="A0A1H9VNV3"/>
<keyword evidence="1" id="KW-0472">Membrane</keyword>
<gene>
    <name evidence="2" type="ORF">SAMN04487840_1275</name>
</gene>